<sequence length="252" mass="27405">METITKSPTKRRALAALDANALASPKPPLQLKSTAKSPVKQIKRPLEEPMAAAAMSPLPKKRACFESPEASSIFDTSANDSSWATEPEASPAPQVMTRQQAMEKAEILRLRLGLASYKFRTGQTSVPLANLQKMPLPPRAKKAETSDPKTHERKVSAQGGEADDARQQQQQQQPRAWGKISHSQKMPSEQNLGEESSDNDDEEEGQDGEDAAPELPRLSPSKYAMSALQSTEETLTDLADGLLSLSRSNSDV</sequence>
<evidence type="ECO:0000313" key="10">
    <source>
        <dbReference type="EMBL" id="CAI6091992.1"/>
    </source>
</evidence>
<organism evidence="10 11">
    <name type="scientific">Clonostachys chloroleuca</name>
    <dbReference type="NCBI Taxonomy" id="1926264"/>
    <lineage>
        <taxon>Eukaryota</taxon>
        <taxon>Fungi</taxon>
        <taxon>Dikarya</taxon>
        <taxon>Ascomycota</taxon>
        <taxon>Pezizomycotina</taxon>
        <taxon>Sordariomycetes</taxon>
        <taxon>Hypocreomycetidae</taxon>
        <taxon>Hypocreales</taxon>
        <taxon>Bionectriaceae</taxon>
        <taxon>Clonostachys</taxon>
    </lineage>
</organism>
<dbReference type="Proteomes" id="UP001160390">
    <property type="component" value="Unassembled WGS sequence"/>
</dbReference>
<dbReference type="Pfam" id="PF08528">
    <property type="entry name" value="Whi5"/>
    <property type="match status" value="1"/>
</dbReference>
<dbReference type="AlphaFoldDB" id="A0AA35M7Z0"/>
<evidence type="ECO:0000256" key="1">
    <source>
        <dbReference type="ARBA" id="ARBA00004123"/>
    </source>
</evidence>
<feature type="compositionally biased region" description="Polar residues" evidence="9">
    <location>
        <begin position="181"/>
        <end position="191"/>
    </location>
</feature>
<reference evidence="10" key="1">
    <citation type="submission" date="2023-01" db="EMBL/GenBank/DDBJ databases">
        <authorList>
            <person name="Piombo E."/>
        </authorList>
    </citation>
    <scope>NUCLEOTIDE SEQUENCE</scope>
</reference>
<evidence type="ECO:0000256" key="5">
    <source>
        <dbReference type="ARBA" id="ARBA00022491"/>
    </source>
</evidence>
<name>A0AA35M7Z0_9HYPO</name>
<evidence type="ECO:0000256" key="7">
    <source>
        <dbReference type="ARBA" id="ARBA00023163"/>
    </source>
</evidence>
<protein>
    <submittedName>
        <fullName evidence="10">Uncharacterized protein</fullName>
    </submittedName>
</protein>
<keyword evidence="8" id="KW-0539">Nucleus</keyword>
<feature type="compositionally biased region" description="Basic and acidic residues" evidence="9">
    <location>
        <begin position="141"/>
        <end position="155"/>
    </location>
</feature>
<keyword evidence="11" id="KW-1185">Reference proteome</keyword>
<proteinExistence type="inferred from homology"/>
<evidence type="ECO:0000256" key="6">
    <source>
        <dbReference type="ARBA" id="ARBA00023015"/>
    </source>
</evidence>
<dbReference type="GO" id="GO:0005737">
    <property type="term" value="C:cytoplasm"/>
    <property type="evidence" value="ECO:0007669"/>
    <property type="project" value="UniProtKB-SubCell"/>
</dbReference>
<feature type="compositionally biased region" description="Acidic residues" evidence="9">
    <location>
        <begin position="195"/>
        <end position="212"/>
    </location>
</feature>
<dbReference type="InterPro" id="IPR013734">
    <property type="entry name" value="TF_Nrm1/Whi5"/>
</dbReference>
<evidence type="ECO:0000256" key="2">
    <source>
        <dbReference type="ARBA" id="ARBA00004496"/>
    </source>
</evidence>
<evidence type="ECO:0000256" key="9">
    <source>
        <dbReference type="SAM" id="MobiDB-lite"/>
    </source>
</evidence>
<feature type="region of interest" description="Disordered" evidence="9">
    <location>
        <begin position="121"/>
        <end position="229"/>
    </location>
</feature>
<accession>A0AA35M7Z0</accession>
<evidence type="ECO:0000256" key="4">
    <source>
        <dbReference type="ARBA" id="ARBA00022490"/>
    </source>
</evidence>
<comment type="subcellular location">
    <subcellularLocation>
        <location evidence="2">Cytoplasm</location>
    </subcellularLocation>
    <subcellularLocation>
        <location evidence="1">Nucleus</location>
    </subcellularLocation>
</comment>
<feature type="compositionally biased region" description="Polar residues" evidence="9">
    <location>
        <begin position="69"/>
        <end position="84"/>
    </location>
</feature>
<keyword evidence="4" id="KW-0963">Cytoplasm</keyword>
<evidence type="ECO:0000256" key="8">
    <source>
        <dbReference type="ARBA" id="ARBA00023242"/>
    </source>
</evidence>
<keyword evidence="5" id="KW-0678">Repressor</keyword>
<comment type="similarity">
    <text evidence="3">Belongs to the WHI5/NRM1 family.</text>
</comment>
<evidence type="ECO:0000313" key="11">
    <source>
        <dbReference type="Proteomes" id="UP001160390"/>
    </source>
</evidence>
<keyword evidence="6" id="KW-0805">Transcription regulation</keyword>
<keyword evidence="7" id="KW-0804">Transcription</keyword>
<dbReference type="GO" id="GO:0005634">
    <property type="term" value="C:nucleus"/>
    <property type="evidence" value="ECO:0007669"/>
    <property type="project" value="UniProtKB-SubCell"/>
</dbReference>
<comment type="caution">
    <text evidence="10">The sequence shown here is derived from an EMBL/GenBank/DDBJ whole genome shotgun (WGS) entry which is preliminary data.</text>
</comment>
<gene>
    <name evidence="10" type="ORF">CCHLO57077_00006185</name>
</gene>
<dbReference type="EMBL" id="CABFNP030001195">
    <property type="protein sequence ID" value="CAI6091992.1"/>
    <property type="molecule type" value="Genomic_DNA"/>
</dbReference>
<evidence type="ECO:0000256" key="3">
    <source>
        <dbReference type="ARBA" id="ARBA00006922"/>
    </source>
</evidence>
<feature type="region of interest" description="Disordered" evidence="9">
    <location>
        <begin position="18"/>
        <end position="100"/>
    </location>
</feature>